<evidence type="ECO:0000256" key="6">
    <source>
        <dbReference type="SAM" id="Phobius"/>
    </source>
</evidence>
<dbReference type="PANTHER" id="PTHR33529">
    <property type="entry name" value="SLR0882 PROTEIN-RELATED"/>
    <property type="match status" value="1"/>
</dbReference>
<dbReference type="RefSeq" id="WP_278246420.1">
    <property type="nucleotide sequence ID" value="NZ_FOYP01000001.1"/>
</dbReference>
<evidence type="ECO:0000256" key="1">
    <source>
        <dbReference type="ARBA" id="ARBA00004651"/>
    </source>
</evidence>
<evidence type="ECO:0000256" key="2">
    <source>
        <dbReference type="ARBA" id="ARBA00022475"/>
    </source>
</evidence>
<dbReference type="EMBL" id="FOYP01000001">
    <property type="protein sequence ID" value="SFR40863.1"/>
    <property type="molecule type" value="Genomic_DNA"/>
</dbReference>
<comment type="subcellular location">
    <subcellularLocation>
        <location evidence="1">Cell membrane</location>
        <topology evidence="1">Multi-pass membrane protein</topology>
    </subcellularLocation>
</comment>
<dbReference type="GO" id="GO:0015920">
    <property type="term" value="P:lipopolysaccharide transport"/>
    <property type="evidence" value="ECO:0007669"/>
    <property type="project" value="TreeGrafter"/>
</dbReference>
<evidence type="ECO:0000256" key="3">
    <source>
        <dbReference type="ARBA" id="ARBA00022692"/>
    </source>
</evidence>
<dbReference type="Pfam" id="PF03739">
    <property type="entry name" value="LptF_LptG"/>
    <property type="match status" value="1"/>
</dbReference>
<keyword evidence="2" id="KW-1003">Cell membrane</keyword>
<dbReference type="NCBIfam" id="TIGR04407">
    <property type="entry name" value="LptF_YjgP"/>
    <property type="match status" value="1"/>
</dbReference>
<evidence type="ECO:0000256" key="4">
    <source>
        <dbReference type="ARBA" id="ARBA00022989"/>
    </source>
</evidence>
<feature type="transmembrane region" description="Helical" evidence="6">
    <location>
        <begin position="338"/>
        <end position="360"/>
    </location>
</feature>
<dbReference type="AlphaFoldDB" id="A0A1I6GF71"/>
<feature type="transmembrane region" description="Helical" evidence="6">
    <location>
        <begin position="7"/>
        <end position="29"/>
    </location>
</feature>
<dbReference type="InterPro" id="IPR005495">
    <property type="entry name" value="LptG/LptF_permease"/>
</dbReference>
<dbReference type="PANTHER" id="PTHR33529:SF6">
    <property type="entry name" value="YJGP_YJGQ FAMILY PERMEASE"/>
    <property type="match status" value="1"/>
</dbReference>
<evidence type="ECO:0000313" key="8">
    <source>
        <dbReference type="Proteomes" id="UP000199478"/>
    </source>
</evidence>
<keyword evidence="3 6" id="KW-0812">Transmembrane</keyword>
<feature type="transmembrane region" description="Helical" evidence="6">
    <location>
        <begin position="280"/>
        <end position="299"/>
    </location>
</feature>
<dbReference type="InterPro" id="IPR030922">
    <property type="entry name" value="LptF"/>
</dbReference>
<feature type="transmembrane region" description="Helical" evidence="6">
    <location>
        <begin position="311"/>
        <end position="332"/>
    </location>
</feature>
<keyword evidence="4 6" id="KW-1133">Transmembrane helix</keyword>
<protein>
    <submittedName>
        <fullName evidence="7">Lipopolysaccharide export system permease protein</fullName>
    </submittedName>
</protein>
<dbReference type="STRING" id="390270.SAMN04488005_1566"/>
<keyword evidence="8" id="KW-1185">Reference proteome</keyword>
<evidence type="ECO:0000313" key="7">
    <source>
        <dbReference type="EMBL" id="SFR40863.1"/>
    </source>
</evidence>
<dbReference type="Proteomes" id="UP000199478">
    <property type="component" value="Unassembled WGS sequence"/>
</dbReference>
<accession>A0A1I6GF71</accession>
<dbReference type="GO" id="GO:0043190">
    <property type="term" value="C:ATP-binding cassette (ABC) transporter complex"/>
    <property type="evidence" value="ECO:0007669"/>
    <property type="project" value="InterPro"/>
</dbReference>
<sequence length="376" mass="42029">MAKFDRYLLSQLMVMFGFFSLVLVLIYWINRAVVLFDQLIADGQSAGVFLEFTALSLPSVIRLALPLAAFAAAVYVTNRMTTESELVVVQATGYSAFRLARPVFYFGLIVALLMSLLMHYLVPLSSARLDQRQADISRNITARLLTEGQFIEPVNGITFYIRDITQAGELQDIFLSDIRNPEEQVTYTATRAFLVNDTAETQLVMIDGLVQVFDTSTERLTTTAFDDFAYNIGSLFTAQGSTKRKENHLSTAELLWPTPEIIAETNRSAAVLIARGHDRFSQTLLGTVAALLGFSALMVGGFSRFGVWRQIIAAILLIVVVKAMETAGINAARSDDRLWFAVYLPVVAGFLIIWFLLFWATRPHLFKRRRNARVAP</sequence>
<reference evidence="8" key="1">
    <citation type="submission" date="2016-10" db="EMBL/GenBank/DDBJ databases">
        <authorList>
            <person name="Varghese N."/>
            <person name="Submissions S."/>
        </authorList>
    </citation>
    <scope>NUCLEOTIDE SEQUENCE [LARGE SCALE GENOMIC DNA]</scope>
    <source>
        <strain evidence="8">DSM 26879</strain>
    </source>
</reference>
<feature type="transmembrane region" description="Helical" evidence="6">
    <location>
        <begin position="103"/>
        <end position="122"/>
    </location>
</feature>
<gene>
    <name evidence="7" type="ORF">SAMN04488005_1566</name>
</gene>
<proteinExistence type="predicted"/>
<feature type="transmembrane region" description="Helical" evidence="6">
    <location>
        <begin position="49"/>
        <end position="76"/>
    </location>
</feature>
<organism evidence="7 8">
    <name type="scientific">Yoonia tamlensis</name>
    <dbReference type="NCBI Taxonomy" id="390270"/>
    <lineage>
        <taxon>Bacteria</taxon>
        <taxon>Pseudomonadati</taxon>
        <taxon>Pseudomonadota</taxon>
        <taxon>Alphaproteobacteria</taxon>
        <taxon>Rhodobacterales</taxon>
        <taxon>Paracoccaceae</taxon>
        <taxon>Yoonia</taxon>
    </lineage>
</organism>
<dbReference type="GO" id="GO:0055085">
    <property type="term" value="P:transmembrane transport"/>
    <property type="evidence" value="ECO:0007669"/>
    <property type="project" value="InterPro"/>
</dbReference>
<name>A0A1I6GF71_9RHOB</name>
<keyword evidence="5 6" id="KW-0472">Membrane</keyword>
<evidence type="ECO:0000256" key="5">
    <source>
        <dbReference type="ARBA" id="ARBA00023136"/>
    </source>
</evidence>